<feature type="binding site" evidence="2">
    <location>
        <position position="342"/>
    </location>
    <ligand>
        <name>FAD</name>
        <dbReference type="ChEBI" id="CHEBI:57692"/>
    </ligand>
</feature>
<feature type="binding site" evidence="2">
    <location>
        <position position="338"/>
    </location>
    <ligand>
        <name>L-tryptophan</name>
        <dbReference type="ChEBI" id="CHEBI:57912"/>
    </ligand>
</feature>
<evidence type="ECO:0000313" key="3">
    <source>
        <dbReference type="EMBL" id="RPJ67095.1"/>
    </source>
</evidence>
<evidence type="ECO:0000256" key="2">
    <source>
        <dbReference type="PIRSR" id="PIRSR011396-2"/>
    </source>
</evidence>
<accession>A0A3N5YCQ7</accession>
<keyword evidence="4" id="KW-1185">Reference proteome</keyword>
<gene>
    <name evidence="3" type="ORF">DRW07_06020</name>
</gene>
<feature type="binding site" evidence="2">
    <location>
        <position position="329"/>
    </location>
    <ligand>
        <name>FAD</name>
        <dbReference type="ChEBI" id="CHEBI:57692"/>
    </ligand>
</feature>
<dbReference type="PANTHER" id="PTHR43747">
    <property type="entry name" value="FAD-BINDING PROTEIN"/>
    <property type="match status" value="1"/>
</dbReference>
<feature type="active site" evidence="1">
    <location>
        <position position="80"/>
    </location>
</feature>
<dbReference type="Gene3D" id="3.50.50.60">
    <property type="entry name" value="FAD/NAD(P)-binding domain"/>
    <property type="match status" value="1"/>
</dbReference>
<evidence type="ECO:0000313" key="4">
    <source>
        <dbReference type="Proteomes" id="UP000275281"/>
    </source>
</evidence>
<dbReference type="EMBL" id="RPOK01000002">
    <property type="protein sequence ID" value="RPJ67095.1"/>
    <property type="molecule type" value="Genomic_DNA"/>
</dbReference>
<dbReference type="InterPro" id="IPR036188">
    <property type="entry name" value="FAD/NAD-bd_sf"/>
</dbReference>
<proteinExistence type="predicted"/>
<keyword evidence="2" id="KW-0285">Flavoprotein</keyword>
<dbReference type="Proteomes" id="UP000275281">
    <property type="component" value="Unassembled WGS sequence"/>
</dbReference>
<name>A0A3N5YCQ7_9ALTE</name>
<comment type="caution">
    <text evidence="3">The sequence shown here is derived from an EMBL/GenBank/DDBJ whole genome shotgun (WGS) entry which is preliminary data.</text>
</comment>
<dbReference type="PIRSF" id="PIRSF011396">
    <property type="entry name" value="Trp_halogenase"/>
    <property type="match status" value="1"/>
</dbReference>
<organism evidence="3 4">
    <name type="scientific">Alteromonas sediminis</name>
    <dbReference type="NCBI Taxonomy" id="2259342"/>
    <lineage>
        <taxon>Bacteria</taxon>
        <taxon>Pseudomonadati</taxon>
        <taxon>Pseudomonadota</taxon>
        <taxon>Gammaproteobacteria</taxon>
        <taxon>Alteromonadales</taxon>
        <taxon>Alteromonadaceae</taxon>
        <taxon>Alteromonas/Salinimonas group</taxon>
        <taxon>Alteromonas</taxon>
    </lineage>
</organism>
<dbReference type="AlphaFoldDB" id="A0A3N5YCQ7"/>
<reference evidence="3 4" key="1">
    <citation type="submission" date="2018-11" db="EMBL/GenBank/DDBJ databases">
        <authorList>
            <person name="Ye M.-Q."/>
            <person name="Du Z.-J."/>
        </authorList>
    </citation>
    <scope>NUCLEOTIDE SEQUENCE [LARGE SCALE GENOMIC DNA]</scope>
    <source>
        <strain evidence="3 4">U0105</strain>
    </source>
</reference>
<dbReference type="GO" id="GO:0000166">
    <property type="term" value="F:nucleotide binding"/>
    <property type="evidence" value="ECO:0007669"/>
    <property type="project" value="UniProtKB-KW"/>
</dbReference>
<dbReference type="Pfam" id="PF04820">
    <property type="entry name" value="Trp_halogenase"/>
    <property type="match status" value="1"/>
</dbReference>
<dbReference type="PANTHER" id="PTHR43747:SF4">
    <property type="entry name" value="FLAVIN-DEPENDENT TRYPTOPHAN HALOGENASE"/>
    <property type="match status" value="1"/>
</dbReference>
<feature type="binding site" evidence="2">
    <location>
        <begin position="15"/>
        <end position="18"/>
    </location>
    <ligand>
        <name>FAD</name>
        <dbReference type="ChEBI" id="CHEBI:57692"/>
    </ligand>
</feature>
<dbReference type="InterPro" id="IPR033856">
    <property type="entry name" value="Trp_halogen"/>
</dbReference>
<keyword evidence="2" id="KW-0274">FAD</keyword>
<evidence type="ECO:0000256" key="1">
    <source>
        <dbReference type="PIRSR" id="PIRSR011396-1"/>
    </source>
</evidence>
<sequence>MTEKKLVQKVIIAGGGTAGWMAAATLAATIGKRLQITLIESDDIPTVGVGEATVPSLLTIHQLLKIREDDFLRAVNGTYKLGIMFENWTKLNHKYFHSFGKSGLSCWAAGFHHFWVRANEQKMAKDYAAYSLESVAAEKGKFAHIKDPQLNYAYHLDSAAYGQFLRSIAQQHGTTRIEGKIDRVNVHSQSGHIESLTLASGQVVDGDLFIDCTGFRSLLLGQALKVGYNDWSDVLPANAAYAVQTESHRPAVPFTRSIALDAGWRWQIPLQHRVGNGVVFSTEFKSEQSALDDLLQGIDGTPLTDPRLIRFTTGQRKEFWHKNCVSVGLSSGFIEPLESTSIHLIQQAIIWLISLFPTEGVDENLVNRFNQQMRVETETIRDFIVLHYHLQQRDDHEFWRYLRNMKVSDRLQQIMDLFANNGTIVEEQDDLFAENSWVQVMMGQGLTPKQYHPIVDMMSDRDLNTFMRQQESQIQQQLANLPMHTQFIQYLLQAQTRAN</sequence>
<dbReference type="InterPro" id="IPR050816">
    <property type="entry name" value="Flavin-dep_Halogenase_NPB"/>
</dbReference>
<feature type="binding site" evidence="2">
    <location>
        <position position="80"/>
    </location>
    <ligand>
        <name>7-chloro-L-tryptophan</name>
        <dbReference type="ChEBI" id="CHEBI:58713"/>
    </ligand>
</feature>
<dbReference type="RefSeq" id="WP_124027000.1">
    <property type="nucleotide sequence ID" value="NZ_JBHRSN010000015.1"/>
</dbReference>
<dbReference type="SUPFAM" id="SSF51905">
    <property type="entry name" value="FAD/NAD(P)-binding domain"/>
    <property type="match status" value="1"/>
</dbReference>
<protein>
    <submittedName>
        <fullName evidence="3">Tryptophan 7-halogenase</fullName>
    </submittedName>
</protein>
<dbReference type="InterPro" id="IPR006905">
    <property type="entry name" value="Flavin_halogenase"/>
</dbReference>
<dbReference type="GO" id="GO:0004497">
    <property type="term" value="F:monooxygenase activity"/>
    <property type="evidence" value="ECO:0007669"/>
    <property type="project" value="InterPro"/>
</dbReference>
<keyword evidence="2" id="KW-0547">Nucleotide-binding</keyword>
<dbReference type="OrthoDB" id="7178350at2"/>